<evidence type="ECO:0000313" key="2">
    <source>
        <dbReference type="EMBL" id="SCV05131.1"/>
    </source>
</evidence>
<proteinExistence type="predicted"/>
<organism evidence="2 3">
    <name type="scientific">Lachancea nothofagi CBS 11611</name>
    <dbReference type="NCBI Taxonomy" id="1266666"/>
    <lineage>
        <taxon>Eukaryota</taxon>
        <taxon>Fungi</taxon>
        <taxon>Dikarya</taxon>
        <taxon>Ascomycota</taxon>
        <taxon>Saccharomycotina</taxon>
        <taxon>Saccharomycetes</taxon>
        <taxon>Saccharomycetales</taxon>
        <taxon>Saccharomycetaceae</taxon>
        <taxon>Lachancea</taxon>
    </lineage>
</organism>
<dbReference type="AlphaFoldDB" id="A0A1G4KKP2"/>
<accession>A0A1G4KKP2</accession>
<feature type="region of interest" description="Disordered" evidence="1">
    <location>
        <begin position="359"/>
        <end position="380"/>
    </location>
</feature>
<evidence type="ECO:0000313" key="3">
    <source>
        <dbReference type="Proteomes" id="UP000189911"/>
    </source>
</evidence>
<feature type="compositionally biased region" description="Basic and acidic residues" evidence="1">
    <location>
        <begin position="503"/>
        <end position="523"/>
    </location>
</feature>
<dbReference type="EMBL" id="LT598447">
    <property type="protein sequence ID" value="SCV05131.1"/>
    <property type="molecule type" value="Genomic_DNA"/>
</dbReference>
<keyword evidence="3" id="KW-1185">Reference proteome</keyword>
<feature type="compositionally biased region" description="Basic and acidic residues" evidence="1">
    <location>
        <begin position="169"/>
        <end position="182"/>
    </location>
</feature>
<sequence length="620" mass="68850">MELHGRPDRDPELVKYLARVEQLDSERNGAKRVSDDKLRYRPEDLERAQKLLNGDYLTSEERPNGSRLQKSSEMAYKSAYNYEKTFSPKRNRTYTNFSAHRERSPEALGSHGHSGRTVSRFDSHESSRQYTISEEDYLLLRKFKQGLLDLPPASNDESRFVPSRGRPRAVKDVEDSSDDELRPPALPIRRSMAPRTHTTSSEKTAPMKPPRPAARAGSTQEGPSSPIQLSTSNGSPTLDASQASRVNPIQDSKITTNSNLQPEGSSKQPKKPTSYLDSLQKNKVTVTTPLKAEPITPSPIKPVRPVQPFMTSALKNESSESFHKTKRLAIPAQRKQLPAKQTPGGTDLGFDSFRSKLKTVSKDGGNQHDTKPTENNPAAMEFKLRAVKTTKMAPEEEQLAFRGKEVLRPSTTTSEAKLQIPKTRKATPEEKYLALKGKEALRPIPAVSERKVSIPEAVSKKGKLNKAPPKPERKISMPEAVSKRNSLAKAPPKPSRKISMPEAMKRLEAMKAREKSNSAHYDAKNTSSSKETDGKLEAVLLSKHLSNRGRSKTTPDIEPKGNLPIAIPFMAQTKDAKIAKMLRPAATTDFSELQSSNNAELTHPTKSRARGPKRKPPKGF</sequence>
<feature type="compositionally biased region" description="Basic residues" evidence="1">
    <location>
        <begin position="605"/>
        <end position="620"/>
    </location>
</feature>
<feature type="compositionally biased region" description="Polar residues" evidence="1">
    <location>
        <begin position="217"/>
        <end position="267"/>
    </location>
</feature>
<name>A0A1G4KKP2_9SACH</name>
<dbReference type="Proteomes" id="UP000189911">
    <property type="component" value="Chromosome H"/>
</dbReference>
<feature type="compositionally biased region" description="Polar residues" evidence="1">
    <location>
        <begin position="589"/>
        <end position="600"/>
    </location>
</feature>
<feature type="region of interest" description="Disordered" evidence="1">
    <location>
        <begin position="393"/>
        <end position="430"/>
    </location>
</feature>
<feature type="region of interest" description="Disordered" evidence="1">
    <location>
        <begin position="589"/>
        <end position="620"/>
    </location>
</feature>
<dbReference type="OrthoDB" id="4069534at2759"/>
<feature type="region of interest" description="Disordered" evidence="1">
    <location>
        <begin position="149"/>
        <end position="282"/>
    </location>
</feature>
<evidence type="ECO:0000256" key="1">
    <source>
        <dbReference type="SAM" id="MobiDB-lite"/>
    </source>
</evidence>
<gene>
    <name evidence="2" type="ORF">LANO_0H00716G</name>
</gene>
<protein>
    <submittedName>
        <fullName evidence="2">LANO_0H00716g1_1</fullName>
    </submittedName>
</protein>
<feature type="region of interest" description="Disordered" evidence="1">
    <location>
        <begin position="458"/>
        <end position="563"/>
    </location>
</feature>
<feature type="region of interest" description="Disordered" evidence="1">
    <location>
        <begin position="51"/>
        <end position="73"/>
    </location>
</feature>
<feature type="region of interest" description="Disordered" evidence="1">
    <location>
        <begin position="87"/>
        <end position="129"/>
    </location>
</feature>
<reference evidence="3" key="1">
    <citation type="submission" date="2016-03" db="EMBL/GenBank/DDBJ databases">
        <authorList>
            <person name="Devillers Hugo."/>
        </authorList>
    </citation>
    <scope>NUCLEOTIDE SEQUENCE [LARGE SCALE GENOMIC DNA]</scope>
</reference>